<proteinExistence type="predicted"/>
<accession>A0ABW3H5H0</accession>
<dbReference type="Proteomes" id="UP001596977">
    <property type="component" value="Unassembled WGS sequence"/>
</dbReference>
<evidence type="ECO:0000313" key="2">
    <source>
        <dbReference type="EMBL" id="MFD0946726.1"/>
    </source>
</evidence>
<dbReference type="RefSeq" id="WP_264944187.1">
    <property type="nucleotide sequence ID" value="NZ_JAPDRA010000004.1"/>
</dbReference>
<gene>
    <name evidence="2" type="ORF">ACFQ1E_10290</name>
</gene>
<sequence>MKAAWVAIGAVFLALIPVFVAANAKRRADGAKGGGGGAIHSGDSGNADSCDAGGGYGGGAGCD</sequence>
<evidence type="ECO:0000313" key="3">
    <source>
        <dbReference type="Proteomes" id="UP001596977"/>
    </source>
</evidence>
<name>A0ABW3H5H0_9SPHN</name>
<evidence type="ECO:0000256" key="1">
    <source>
        <dbReference type="SAM" id="MobiDB-lite"/>
    </source>
</evidence>
<comment type="caution">
    <text evidence="2">The sequence shown here is derived from an EMBL/GenBank/DDBJ whole genome shotgun (WGS) entry which is preliminary data.</text>
</comment>
<reference evidence="3" key="1">
    <citation type="journal article" date="2019" name="Int. J. Syst. Evol. Microbiol.">
        <title>The Global Catalogue of Microorganisms (GCM) 10K type strain sequencing project: providing services to taxonomists for standard genome sequencing and annotation.</title>
        <authorList>
            <consortium name="The Broad Institute Genomics Platform"/>
            <consortium name="The Broad Institute Genome Sequencing Center for Infectious Disease"/>
            <person name="Wu L."/>
            <person name="Ma J."/>
        </authorList>
    </citation>
    <scope>NUCLEOTIDE SEQUENCE [LARGE SCALE GENOMIC DNA]</scope>
    <source>
        <strain evidence="3">CCUG 62982</strain>
    </source>
</reference>
<organism evidence="2 3">
    <name type="scientific">Sphingomonas canadensis</name>
    <dbReference type="NCBI Taxonomy" id="1219257"/>
    <lineage>
        <taxon>Bacteria</taxon>
        <taxon>Pseudomonadati</taxon>
        <taxon>Pseudomonadota</taxon>
        <taxon>Alphaproteobacteria</taxon>
        <taxon>Sphingomonadales</taxon>
        <taxon>Sphingomonadaceae</taxon>
        <taxon>Sphingomonas</taxon>
    </lineage>
</organism>
<keyword evidence="3" id="KW-1185">Reference proteome</keyword>
<feature type="region of interest" description="Disordered" evidence="1">
    <location>
        <begin position="28"/>
        <end position="50"/>
    </location>
</feature>
<dbReference type="EMBL" id="JBHTJG010000004">
    <property type="protein sequence ID" value="MFD0946726.1"/>
    <property type="molecule type" value="Genomic_DNA"/>
</dbReference>
<protein>
    <submittedName>
        <fullName evidence="2">Uncharacterized protein</fullName>
    </submittedName>
</protein>